<comment type="caution">
    <text evidence="1">The sequence shown here is derived from an EMBL/GenBank/DDBJ whole genome shotgun (WGS) entry which is preliminary data.</text>
</comment>
<evidence type="ECO:0000313" key="2">
    <source>
        <dbReference type="Proteomes" id="UP000257109"/>
    </source>
</evidence>
<gene>
    <name evidence="1" type="ORF">CR513_01728</name>
</gene>
<feature type="non-terminal residue" evidence="1">
    <location>
        <position position="1"/>
    </location>
</feature>
<proteinExistence type="predicted"/>
<organism evidence="1 2">
    <name type="scientific">Mucuna pruriens</name>
    <name type="common">Velvet bean</name>
    <name type="synonym">Dolichos pruriens</name>
    <dbReference type="NCBI Taxonomy" id="157652"/>
    <lineage>
        <taxon>Eukaryota</taxon>
        <taxon>Viridiplantae</taxon>
        <taxon>Streptophyta</taxon>
        <taxon>Embryophyta</taxon>
        <taxon>Tracheophyta</taxon>
        <taxon>Spermatophyta</taxon>
        <taxon>Magnoliopsida</taxon>
        <taxon>eudicotyledons</taxon>
        <taxon>Gunneridae</taxon>
        <taxon>Pentapetalae</taxon>
        <taxon>rosids</taxon>
        <taxon>fabids</taxon>
        <taxon>Fabales</taxon>
        <taxon>Fabaceae</taxon>
        <taxon>Papilionoideae</taxon>
        <taxon>50 kb inversion clade</taxon>
        <taxon>NPAAA clade</taxon>
        <taxon>indigoferoid/millettioid clade</taxon>
        <taxon>Phaseoleae</taxon>
        <taxon>Mucuna</taxon>
    </lineage>
</organism>
<name>A0A371IEC8_MUCPR</name>
<protein>
    <submittedName>
        <fullName evidence="1">Uncharacterized protein</fullName>
    </submittedName>
</protein>
<accession>A0A371IEC8</accession>
<reference evidence="1" key="1">
    <citation type="submission" date="2018-05" db="EMBL/GenBank/DDBJ databases">
        <title>Draft genome of Mucuna pruriens seed.</title>
        <authorList>
            <person name="Nnadi N.E."/>
            <person name="Vos R."/>
            <person name="Hasami M.H."/>
            <person name="Devisetty U.K."/>
            <person name="Aguiy J.C."/>
        </authorList>
    </citation>
    <scope>NUCLEOTIDE SEQUENCE [LARGE SCALE GENOMIC DNA]</scope>
    <source>
        <strain evidence="1">JCA_2017</strain>
    </source>
</reference>
<dbReference type="AlphaFoldDB" id="A0A371IEC8"/>
<dbReference type="EMBL" id="QJKJ01000291">
    <property type="protein sequence ID" value="RDY13368.1"/>
    <property type="molecule type" value="Genomic_DNA"/>
</dbReference>
<sequence length="216" mass="24938">MDLLLWTYNRELDLGFCFGCTIRALWLFGKTLTYLHLKKKKKEANIFLTKDIASENEVYDEEIYYFQDSPKRLGEWGTFGGNKKGKVAKISKIDLKHNLLSISQLCDNGHNVSLDKGECVVRNTNGSLNVIDLTNQNLNKNHLIRGLPKLVSKSNLLCDAYQKGKQVKESFEFKIFVSTSRPLELLHLYLFGPRRTTFVSGKRYGLVVVYDYIRWT</sequence>
<evidence type="ECO:0000313" key="1">
    <source>
        <dbReference type="EMBL" id="RDY13368.1"/>
    </source>
</evidence>
<keyword evidence="2" id="KW-1185">Reference proteome</keyword>
<dbReference type="Proteomes" id="UP000257109">
    <property type="component" value="Unassembled WGS sequence"/>
</dbReference>